<proteinExistence type="predicted"/>
<feature type="region of interest" description="Disordered" evidence="1">
    <location>
        <begin position="66"/>
        <end position="85"/>
    </location>
</feature>
<name>A0A075UWC7_9PSEU</name>
<gene>
    <name evidence="2" type="ORF">AJAP_19215</name>
</gene>
<dbReference type="KEGG" id="aja:AJAP_19215"/>
<dbReference type="EMBL" id="CP008953">
    <property type="protein sequence ID" value="AIG76706.1"/>
    <property type="molecule type" value="Genomic_DNA"/>
</dbReference>
<organism evidence="2 3">
    <name type="scientific">Amycolatopsis japonica</name>
    <dbReference type="NCBI Taxonomy" id="208439"/>
    <lineage>
        <taxon>Bacteria</taxon>
        <taxon>Bacillati</taxon>
        <taxon>Actinomycetota</taxon>
        <taxon>Actinomycetes</taxon>
        <taxon>Pseudonocardiales</taxon>
        <taxon>Pseudonocardiaceae</taxon>
        <taxon>Amycolatopsis</taxon>
        <taxon>Amycolatopsis japonica group</taxon>
    </lineage>
</organism>
<keyword evidence="3" id="KW-1185">Reference proteome</keyword>
<reference evidence="2 3" key="1">
    <citation type="journal article" date="2014" name="J. Biotechnol.">
        <title>Complete genome sequence of the actinobacterium Amycolatopsis japonica MG417-CF17(T) (=DSM 44213T) producing (S,S)-N,N'-ethylenediaminedisuccinic acid.</title>
        <authorList>
            <person name="Stegmann E."/>
            <person name="Albersmeier A."/>
            <person name="Spohn M."/>
            <person name="Gert H."/>
            <person name="Weber T."/>
            <person name="Wohlleben W."/>
            <person name="Kalinowski J."/>
            <person name="Ruckert C."/>
        </authorList>
    </citation>
    <scope>NUCLEOTIDE SEQUENCE [LARGE SCALE GENOMIC DNA]</scope>
    <source>
        <strain evidence="3">MG417-CF17 (DSM 44213)</strain>
    </source>
</reference>
<dbReference type="Proteomes" id="UP000028492">
    <property type="component" value="Chromosome"/>
</dbReference>
<dbReference type="HOGENOM" id="CLU_2505487_0_0_11"/>
<dbReference type="AlphaFoldDB" id="A0A075UWC7"/>
<accession>A0A075UWC7</accession>
<protein>
    <submittedName>
        <fullName evidence="2">Uncharacterized protein</fullName>
    </submittedName>
</protein>
<evidence type="ECO:0000256" key="1">
    <source>
        <dbReference type="SAM" id="MobiDB-lite"/>
    </source>
</evidence>
<evidence type="ECO:0000313" key="3">
    <source>
        <dbReference type="Proteomes" id="UP000028492"/>
    </source>
</evidence>
<evidence type="ECO:0000313" key="2">
    <source>
        <dbReference type="EMBL" id="AIG76706.1"/>
    </source>
</evidence>
<sequence length="85" mass="8871">MPIRVSERRTKIGSLAARTQVGSGVMIQSRYVAVVLGQEVAGVDEEQLSADRGGEDERPIGFDAAHVAGRSGKGESSAGIDHVPP</sequence>